<evidence type="ECO:0000313" key="1">
    <source>
        <dbReference type="EMBL" id="ODN41509.1"/>
    </source>
</evidence>
<evidence type="ECO:0000313" key="2">
    <source>
        <dbReference type="Proteomes" id="UP000094329"/>
    </source>
</evidence>
<sequence>MLSRLLKRSQDNNMAKESAGERLLRVQCELEGLLVEQEYRFHPKRRWRFDFAMPVYKLAVEVEGGAYSQGRHTRGKGFEADCEKYNAAAELGWRVLRYTPQQVEKIYCYPPN</sequence>
<comment type="caution">
    <text evidence="1">The sequence shown here is derived from an EMBL/GenBank/DDBJ whole genome shotgun (WGS) entry which is preliminary data.</text>
</comment>
<keyword evidence="2" id="KW-1185">Reference proteome</keyword>
<gene>
    <name evidence="1" type="ORF">BGC07_15485</name>
</gene>
<dbReference type="Gene3D" id="3.40.960.10">
    <property type="entry name" value="VSR Endonuclease"/>
    <property type="match status" value="1"/>
</dbReference>
<protein>
    <recommendedName>
        <fullName evidence="3">DUF559 domain-containing protein</fullName>
    </recommendedName>
</protein>
<evidence type="ECO:0008006" key="3">
    <source>
        <dbReference type="Google" id="ProtNLM"/>
    </source>
</evidence>
<dbReference type="EMBL" id="MDTU01000002">
    <property type="protein sequence ID" value="ODN41509.1"/>
    <property type="molecule type" value="Genomic_DNA"/>
</dbReference>
<accession>A0ABX2ZY20</accession>
<name>A0ABX2ZY20_9GAMM</name>
<dbReference type="Proteomes" id="UP000094329">
    <property type="component" value="Unassembled WGS sequence"/>
</dbReference>
<dbReference type="InterPro" id="IPR011335">
    <property type="entry name" value="Restrct_endonuc-II-like"/>
</dbReference>
<dbReference type="SUPFAM" id="SSF52980">
    <property type="entry name" value="Restriction endonuclease-like"/>
    <property type="match status" value="1"/>
</dbReference>
<reference evidence="1 2" key="1">
    <citation type="submission" date="2016-08" db="EMBL/GenBank/DDBJ databases">
        <title>Draft genome sequence of Candidatus Piscirickettsia litoralis, from seawater.</title>
        <authorList>
            <person name="Wan X."/>
            <person name="Lee A.J."/>
            <person name="Hou S."/>
            <person name="Donachie S.P."/>
        </authorList>
    </citation>
    <scope>NUCLEOTIDE SEQUENCE [LARGE SCALE GENOMIC DNA]</scope>
    <source>
        <strain evidence="1 2">Y2</strain>
    </source>
</reference>
<proteinExistence type="predicted"/>
<organism evidence="1 2">
    <name type="scientific">Piscirickettsia litoralis</name>
    <dbReference type="NCBI Taxonomy" id="1891921"/>
    <lineage>
        <taxon>Bacteria</taxon>
        <taxon>Pseudomonadati</taxon>
        <taxon>Pseudomonadota</taxon>
        <taxon>Gammaproteobacteria</taxon>
        <taxon>Thiotrichales</taxon>
        <taxon>Piscirickettsiaceae</taxon>
        <taxon>Piscirickettsia</taxon>
    </lineage>
</organism>